<reference evidence="1" key="2">
    <citation type="submission" date="2025-09" db="UniProtKB">
        <authorList>
            <consortium name="Ensembl"/>
        </authorList>
    </citation>
    <scope>IDENTIFICATION</scope>
</reference>
<dbReference type="Proteomes" id="UP000694421">
    <property type="component" value="Unplaced"/>
</dbReference>
<evidence type="ECO:0000313" key="2">
    <source>
        <dbReference type="Proteomes" id="UP000694421"/>
    </source>
</evidence>
<protein>
    <submittedName>
        <fullName evidence="1">Uncharacterized protein</fullName>
    </submittedName>
</protein>
<dbReference type="AlphaFoldDB" id="A0A8D0KKP3"/>
<sequence>FTGCLQFPLAQHDLADPAFRFMPSNNRLCGWAGSTVVSSASIIPPSVAARRKEKCPPFNFAKLWSFLFLYPPFDTREGFPFHAVQ</sequence>
<evidence type="ECO:0000313" key="1">
    <source>
        <dbReference type="Ensembl" id="ENSSMRP00000025026.1"/>
    </source>
</evidence>
<name>A0A8D0KKP3_SALMN</name>
<dbReference type="Ensembl" id="ENSSMRT00000029303.1">
    <property type="protein sequence ID" value="ENSSMRP00000025026.1"/>
    <property type="gene ID" value="ENSSMRG00000019351.1"/>
</dbReference>
<keyword evidence="2" id="KW-1185">Reference proteome</keyword>
<reference evidence="1" key="1">
    <citation type="submission" date="2025-08" db="UniProtKB">
        <authorList>
            <consortium name="Ensembl"/>
        </authorList>
    </citation>
    <scope>IDENTIFICATION</scope>
</reference>
<proteinExistence type="predicted"/>
<accession>A0A8D0KKP3</accession>
<organism evidence="1 2">
    <name type="scientific">Salvator merianae</name>
    <name type="common">Argentine black and white tegu</name>
    <name type="synonym">Tupinambis merianae</name>
    <dbReference type="NCBI Taxonomy" id="96440"/>
    <lineage>
        <taxon>Eukaryota</taxon>
        <taxon>Metazoa</taxon>
        <taxon>Chordata</taxon>
        <taxon>Craniata</taxon>
        <taxon>Vertebrata</taxon>
        <taxon>Euteleostomi</taxon>
        <taxon>Lepidosauria</taxon>
        <taxon>Squamata</taxon>
        <taxon>Bifurcata</taxon>
        <taxon>Unidentata</taxon>
        <taxon>Episquamata</taxon>
        <taxon>Laterata</taxon>
        <taxon>Teiioidea</taxon>
        <taxon>Teiidae</taxon>
        <taxon>Salvator</taxon>
    </lineage>
</organism>